<evidence type="ECO:0000256" key="2">
    <source>
        <dbReference type="SAM" id="MobiDB-lite"/>
    </source>
</evidence>
<evidence type="ECO:0000313" key="4">
    <source>
        <dbReference type="EMBL" id="KAK7714669.1"/>
    </source>
</evidence>
<keyword evidence="1" id="KW-0677">Repeat</keyword>
<sequence>MAKSGDGIRNASSWGEVFARLNDAQIAYTQGEGTAGKFKRMRRKVADNMSQPAAHIAKMVPDIDPWTTPVAGTVGLLLQAMDTAAKTREEVLTSLSDLDKTFSNIDSFAATFPKDRNVRQASIYLVVAIFQAVEHAVVFFTKSAGRKAAAAVFKGSDYQKELLNSFNEVQKRSDYLIQKAQNSHYESTRVAIREILSSGDRLLAGQAHVAQQSADMKNTILSLMDVYVRDRELDRKQHQEELRRRDEIQRHNDAIHRRDRQVWTSQTLLQLLGMPDISASDLQRVKELDSTLSKRDKSKADQVLQTEIFQQWMACLKPAKLMIHGNFRGSRTVSPLSLLTATLTEAARADQHRLVSLVFFCGCHLDRDEDTFSGGRALLQMLISQLLQQQPHTNISPSPWELDMDRVRQGDLQQLCQLLNLLVHRLPGEVTLFCLIDGMVYYERDEFIDEMHYVLTEIVRLVGDPTIQSNVKLLITSPWRTDMAQQFFQEDCEILHMEGMPSVELTPSASRVIHRQISHTESGQSSRDSSPEPWG</sequence>
<keyword evidence="5" id="KW-1185">Reference proteome</keyword>
<accession>A0ABR1NTF9</accession>
<organism evidence="4 5">
    <name type="scientific">Diaporthe eres</name>
    <name type="common">Phomopsis oblonga</name>
    <dbReference type="NCBI Taxonomy" id="83184"/>
    <lineage>
        <taxon>Eukaryota</taxon>
        <taxon>Fungi</taxon>
        <taxon>Dikarya</taxon>
        <taxon>Ascomycota</taxon>
        <taxon>Pezizomycotina</taxon>
        <taxon>Sordariomycetes</taxon>
        <taxon>Sordariomycetidae</taxon>
        <taxon>Diaporthales</taxon>
        <taxon>Diaporthaceae</taxon>
        <taxon>Diaporthe</taxon>
        <taxon>Diaporthe eres species complex</taxon>
    </lineage>
</organism>
<dbReference type="Proteomes" id="UP001430848">
    <property type="component" value="Unassembled WGS sequence"/>
</dbReference>
<comment type="caution">
    <text evidence="4">The sequence shown here is derived from an EMBL/GenBank/DDBJ whole genome shotgun (WGS) entry which is preliminary data.</text>
</comment>
<dbReference type="Pfam" id="PF24883">
    <property type="entry name" value="NPHP3_N"/>
    <property type="match status" value="1"/>
</dbReference>
<dbReference type="PANTHER" id="PTHR40619">
    <property type="entry name" value="FUNGAL STAND N-TERMINAL GOODBYE DOMAIN-CONTAINING PROTEIN"/>
    <property type="match status" value="1"/>
</dbReference>
<proteinExistence type="predicted"/>
<evidence type="ECO:0000256" key="1">
    <source>
        <dbReference type="ARBA" id="ARBA00022737"/>
    </source>
</evidence>
<gene>
    <name evidence="4" type="ORF">SLS63_011643</name>
</gene>
<feature type="region of interest" description="Disordered" evidence="2">
    <location>
        <begin position="516"/>
        <end position="535"/>
    </location>
</feature>
<feature type="domain" description="Nephrocystin 3-like N-terminal" evidence="3">
    <location>
        <begin position="302"/>
        <end position="477"/>
    </location>
</feature>
<feature type="compositionally biased region" description="Polar residues" evidence="2">
    <location>
        <begin position="519"/>
        <end position="528"/>
    </location>
</feature>
<name>A0ABR1NTF9_DIAER</name>
<dbReference type="EMBL" id="JAKNSF020000114">
    <property type="protein sequence ID" value="KAK7714669.1"/>
    <property type="molecule type" value="Genomic_DNA"/>
</dbReference>
<reference evidence="4 5" key="1">
    <citation type="submission" date="2024-02" db="EMBL/GenBank/DDBJ databases">
        <title>De novo assembly and annotation of 12 fungi associated with fruit tree decline syndrome in Ontario, Canada.</title>
        <authorList>
            <person name="Sulman M."/>
            <person name="Ellouze W."/>
            <person name="Ilyukhin E."/>
        </authorList>
    </citation>
    <scope>NUCLEOTIDE SEQUENCE [LARGE SCALE GENOMIC DNA]</scope>
    <source>
        <strain evidence="4 5">M169</strain>
    </source>
</reference>
<evidence type="ECO:0000259" key="3">
    <source>
        <dbReference type="Pfam" id="PF24883"/>
    </source>
</evidence>
<evidence type="ECO:0000313" key="5">
    <source>
        <dbReference type="Proteomes" id="UP001430848"/>
    </source>
</evidence>
<dbReference type="InterPro" id="IPR056884">
    <property type="entry name" value="NPHP3-like_N"/>
</dbReference>
<protein>
    <recommendedName>
        <fullName evidence="3">Nephrocystin 3-like N-terminal domain-containing protein</fullName>
    </recommendedName>
</protein>
<dbReference type="PANTHER" id="PTHR40619:SF3">
    <property type="entry name" value="FUNGAL STAND N-TERMINAL GOODBYE DOMAIN-CONTAINING PROTEIN"/>
    <property type="match status" value="1"/>
</dbReference>